<dbReference type="GeneID" id="60695942"/>
<feature type="transmembrane region" description="Helical" evidence="8">
    <location>
        <begin position="88"/>
        <end position="105"/>
    </location>
</feature>
<evidence type="ECO:0000313" key="10">
    <source>
        <dbReference type="Proteomes" id="UP000363590"/>
    </source>
</evidence>
<dbReference type="InterPro" id="IPR004695">
    <property type="entry name" value="SLAC1/Mae1/Ssu1/TehA"/>
</dbReference>
<dbReference type="PANTHER" id="PTHR31686:SF1">
    <property type="entry name" value="SULFITE EFFLUX PUMP SSU1"/>
    <property type="match status" value="1"/>
</dbReference>
<evidence type="ECO:0000313" key="9">
    <source>
        <dbReference type="EMBL" id="QFX95904.1"/>
    </source>
</evidence>
<evidence type="ECO:0000256" key="7">
    <source>
        <dbReference type="ARBA" id="ARBA00023136"/>
    </source>
</evidence>
<dbReference type="KEGG" id="atx:GCD22_01589"/>
<feature type="transmembrane region" description="Helical" evidence="8">
    <location>
        <begin position="20"/>
        <end position="43"/>
    </location>
</feature>
<proteinExistence type="inferred from homology"/>
<dbReference type="Gene3D" id="1.50.10.150">
    <property type="entry name" value="Voltage-dependent anion channel"/>
    <property type="match status" value="1"/>
</dbReference>
<evidence type="ECO:0000256" key="5">
    <source>
        <dbReference type="ARBA" id="ARBA00022692"/>
    </source>
</evidence>
<dbReference type="Pfam" id="PF03595">
    <property type="entry name" value="SLAC1"/>
    <property type="match status" value="1"/>
</dbReference>
<evidence type="ECO:0000256" key="2">
    <source>
        <dbReference type="ARBA" id="ARBA00008566"/>
    </source>
</evidence>
<keyword evidence="5 8" id="KW-0812">Transmembrane</keyword>
<evidence type="ECO:0000256" key="1">
    <source>
        <dbReference type="ARBA" id="ARBA00004651"/>
    </source>
</evidence>
<keyword evidence="3" id="KW-0813">Transport</keyword>
<dbReference type="Proteomes" id="UP000363590">
    <property type="component" value="Chromosome"/>
</dbReference>
<dbReference type="PANTHER" id="PTHR31686">
    <property type="match status" value="1"/>
</dbReference>
<dbReference type="AlphaFoldDB" id="A0A5P9XQN0"/>
<feature type="transmembrane region" description="Helical" evidence="8">
    <location>
        <begin position="111"/>
        <end position="136"/>
    </location>
</feature>
<dbReference type="GO" id="GO:0005886">
    <property type="term" value="C:plasma membrane"/>
    <property type="evidence" value="ECO:0007669"/>
    <property type="project" value="UniProtKB-SubCell"/>
</dbReference>
<comment type="subcellular location">
    <subcellularLocation>
        <location evidence="1">Cell membrane</location>
        <topology evidence="1">Multi-pass membrane protein</topology>
    </subcellularLocation>
</comment>
<organism evidence="9 10">
    <name type="scientific">Acidithiobacillus thiooxidans ATCC 19377</name>
    <dbReference type="NCBI Taxonomy" id="637390"/>
    <lineage>
        <taxon>Bacteria</taxon>
        <taxon>Pseudomonadati</taxon>
        <taxon>Pseudomonadota</taxon>
        <taxon>Acidithiobacillia</taxon>
        <taxon>Acidithiobacillales</taxon>
        <taxon>Acidithiobacillaceae</taxon>
        <taxon>Acidithiobacillus</taxon>
    </lineage>
</organism>
<evidence type="ECO:0008006" key="11">
    <source>
        <dbReference type="Google" id="ProtNLM"/>
    </source>
</evidence>
<evidence type="ECO:0000256" key="8">
    <source>
        <dbReference type="SAM" id="Phobius"/>
    </source>
</evidence>
<protein>
    <recommendedName>
        <fullName evidence="11">C4-dicarboxylate ABC transporter</fullName>
    </recommendedName>
</protein>
<feature type="transmembrane region" description="Helical" evidence="8">
    <location>
        <begin position="317"/>
        <end position="343"/>
    </location>
</feature>
<keyword evidence="7 8" id="KW-0472">Membrane</keyword>
<dbReference type="GO" id="GO:0000319">
    <property type="term" value="F:sulfite transmembrane transporter activity"/>
    <property type="evidence" value="ECO:0007669"/>
    <property type="project" value="TreeGrafter"/>
</dbReference>
<evidence type="ECO:0000256" key="3">
    <source>
        <dbReference type="ARBA" id="ARBA00022448"/>
    </source>
</evidence>
<feature type="transmembrane region" description="Helical" evidence="8">
    <location>
        <begin position="260"/>
        <end position="282"/>
    </location>
</feature>
<dbReference type="RefSeq" id="WP_153940571.1">
    <property type="nucleotide sequence ID" value="NZ_CP045571.1"/>
</dbReference>
<name>A0A5P9XQN0_ACITH</name>
<dbReference type="EMBL" id="CP045571">
    <property type="protein sequence ID" value="QFX95904.1"/>
    <property type="molecule type" value="Genomic_DNA"/>
</dbReference>
<feature type="transmembrane region" description="Helical" evidence="8">
    <location>
        <begin position="49"/>
        <end position="67"/>
    </location>
</feature>
<evidence type="ECO:0000256" key="4">
    <source>
        <dbReference type="ARBA" id="ARBA00022475"/>
    </source>
</evidence>
<feature type="transmembrane region" description="Helical" evidence="8">
    <location>
        <begin position="148"/>
        <end position="169"/>
    </location>
</feature>
<dbReference type="InterPro" id="IPR051629">
    <property type="entry name" value="Sulfite_efflux_TDT"/>
</dbReference>
<sequence length="357" mass="40585">MKPATENTLNHWLNRTTQNLAPGSFAVVMATGAIALSAKILGFIPLSNVLLWVNIVIYIFLWIVLIMRAYKFPRNLSDDFRDLGRGTGFLTIVAGSAILGSQFVLLDHQAIIGIIFLGVSGILWLLLNYGLFFSFITKINKSSFETEISGTWLLITVAIQSISALLSVLQAQNILPYCSCFNFISFSLWLLGDVFYIVIILLILYRMIFFKLSAQDLMPPYWINMGAASISTLAGALLVSCTKDSLFLHDLIPFIKGFTLLFWTTATWWIPLLFILGWWRFIVHKINFSYDSSYWGMVFPLGMYSLCTLHLEKSFSLSFLFLLAYIFFFIALTAWTVTMLAFLHKTYVNFLQIEYIG</sequence>
<evidence type="ECO:0000256" key="6">
    <source>
        <dbReference type="ARBA" id="ARBA00022989"/>
    </source>
</evidence>
<keyword evidence="6 8" id="KW-1133">Transmembrane helix</keyword>
<dbReference type="CDD" id="cd09319">
    <property type="entry name" value="TDT_like_1"/>
    <property type="match status" value="1"/>
</dbReference>
<gene>
    <name evidence="9" type="ORF">GCD22_01589</name>
</gene>
<accession>A0A5P9XQN0</accession>
<reference evidence="9 10" key="1">
    <citation type="submission" date="2019-10" db="EMBL/GenBank/DDBJ databases">
        <authorList>
            <person name="Wang R."/>
        </authorList>
    </citation>
    <scope>NUCLEOTIDE SEQUENCE [LARGE SCALE GENOMIC DNA]</scope>
    <source>
        <strain evidence="9 10">ATCC 19377</strain>
    </source>
</reference>
<feature type="transmembrane region" description="Helical" evidence="8">
    <location>
        <begin position="221"/>
        <end position="240"/>
    </location>
</feature>
<comment type="similarity">
    <text evidence="2">Belongs to the tellurite-resistance/dicarboxylate transporter (TDT) family.</text>
</comment>
<keyword evidence="4" id="KW-1003">Cell membrane</keyword>
<feature type="transmembrane region" description="Helical" evidence="8">
    <location>
        <begin position="189"/>
        <end position="209"/>
    </location>
</feature>
<feature type="transmembrane region" description="Helical" evidence="8">
    <location>
        <begin position="294"/>
        <end position="311"/>
    </location>
</feature>
<dbReference type="InterPro" id="IPR038665">
    <property type="entry name" value="Voltage-dep_anion_channel_sf"/>
</dbReference>